<dbReference type="PATRIC" id="fig|883079.3.peg.2458"/>
<dbReference type="Proteomes" id="UP000001095">
    <property type="component" value="Unassembled WGS sequence"/>
</dbReference>
<sequence length="99" mass="11650">MTTHLVETPSHRSLLDADDPLHRIEALDRRLTVAMIRASDTLREALDDIEPAYTRMSADTHNRALDEHRVFWCRVVLARFIALHLSSRLTPEQMMWWTR</sequence>
<dbReference type="AlphaFoldDB" id="K8P9U4"/>
<accession>K8P9U4</accession>
<organism evidence="1 2">
    <name type="scientific">Afipia clevelandensis ATCC 49720</name>
    <dbReference type="NCBI Taxonomy" id="883079"/>
    <lineage>
        <taxon>Bacteria</taxon>
        <taxon>Pseudomonadati</taxon>
        <taxon>Pseudomonadota</taxon>
        <taxon>Alphaproteobacteria</taxon>
        <taxon>Hyphomicrobiales</taxon>
        <taxon>Nitrobacteraceae</taxon>
        <taxon>Afipia</taxon>
    </lineage>
</organism>
<protein>
    <submittedName>
        <fullName evidence="1">Uncharacterized protein</fullName>
    </submittedName>
</protein>
<dbReference type="OrthoDB" id="9880112at2"/>
<dbReference type="EMBL" id="AGWY01000011">
    <property type="protein sequence ID" value="EKS35143.1"/>
    <property type="molecule type" value="Genomic_DNA"/>
</dbReference>
<evidence type="ECO:0000313" key="1">
    <source>
        <dbReference type="EMBL" id="EKS35143.1"/>
    </source>
</evidence>
<proteinExistence type="predicted"/>
<name>K8P9U4_9BRAD</name>
<keyword evidence="2" id="KW-1185">Reference proteome</keyword>
<dbReference type="RefSeq" id="WP_002713281.1">
    <property type="nucleotide sequence ID" value="NZ_KB375281.1"/>
</dbReference>
<comment type="caution">
    <text evidence="1">The sequence shown here is derived from an EMBL/GenBank/DDBJ whole genome shotgun (WGS) entry which is preliminary data.</text>
</comment>
<dbReference type="HOGENOM" id="CLU_2314764_0_0_5"/>
<reference evidence="1 2" key="1">
    <citation type="submission" date="2012-04" db="EMBL/GenBank/DDBJ databases">
        <title>The Genome Sequence of Afipia clevelandensis ATCC 49720.</title>
        <authorList>
            <consortium name="The Broad Institute Genome Sequencing Platform"/>
            <person name="Earl A."/>
            <person name="Ward D."/>
            <person name="Feldgarden M."/>
            <person name="Gevers D."/>
            <person name="Huys G."/>
            <person name="Walker B."/>
            <person name="Young S.K."/>
            <person name="Zeng Q."/>
            <person name="Gargeya S."/>
            <person name="Fitzgerald M."/>
            <person name="Haas B."/>
            <person name="Abouelleil A."/>
            <person name="Alvarado L."/>
            <person name="Arachchi H.M."/>
            <person name="Berlin A."/>
            <person name="Chapman S.B."/>
            <person name="Goldberg J."/>
            <person name="Griggs A."/>
            <person name="Gujja S."/>
            <person name="Hansen M."/>
            <person name="Howarth C."/>
            <person name="Imamovic A."/>
            <person name="Larimer J."/>
            <person name="McCowen C."/>
            <person name="Montmayeur A."/>
            <person name="Murphy C."/>
            <person name="Neiman D."/>
            <person name="Pearson M."/>
            <person name="Priest M."/>
            <person name="Roberts A."/>
            <person name="Saif S."/>
            <person name="Shea T."/>
            <person name="Sisk P."/>
            <person name="Sykes S."/>
            <person name="Wortman J."/>
            <person name="Nusbaum C."/>
            <person name="Birren B."/>
        </authorList>
    </citation>
    <scope>NUCLEOTIDE SEQUENCE [LARGE SCALE GENOMIC DNA]</scope>
    <source>
        <strain evidence="1 2">ATCC 49720</strain>
    </source>
</reference>
<evidence type="ECO:0000313" key="2">
    <source>
        <dbReference type="Proteomes" id="UP000001095"/>
    </source>
</evidence>
<gene>
    <name evidence="1" type="ORF">HMPREF9696_02415</name>
</gene>